<gene>
    <name evidence="2" type="ORF">pFRL4_342</name>
</gene>
<feature type="region of interest" description="Disordered" evidence="1">
    <location>
        <begin position="83"/>
        <end position="105"/>
    </location>
</feature>
<organism evidence="2">
    <name type="scientific">Streptomyces sp. F2</name>
    <dbReference type="NCBI Taxonomy" id="317660"/>
    <lineage>
        <taxon>Bacteria</taxon>
        <taxon>Bacillati</taxon>
        <taxon>Actinomycetota</taxon>
        <taxon>Actinomycetes</taxon>
        <taxon>Kitasatosporales</taxon>
        <taxon>Streptomycetaceae</taxon>
        <taxon>Streptomyces</taxon>
    </lineage>
</organism>
<dbReference type="EMBL" id="KF602049">
    <property type="protein sequence ID" value="AHE39575.1"/>
    <property type="molecule type" value="Genomic_DNA"/>
</dbReference>
<reference evidence="2" key="1">
    <citation type="submission" date="2013-09" db="EMBL/GenBank/DDBJ databases">
        <title>Complete nucleotide sequence of Streptomyces linear plasmid pFRL4.</title>
        <authorList>
            <person name="Chen Z."/>
            <person name="Fang P."/>
            <person name="Qin Z."/>
        </authorList>
    </citation>
    <scope>NUCLEOTIDE SEQUENCE</scope>
    <source>
        <plasmid evidence="2">pFRL4</plasmid>
    </source>
</reference>
<keyword evidence="2" id="KW-0614">Plasmid</keyword>
<protein>
    <submittedName>
        <fullName evidence="2">Uncharacterized protein</fullName>
    </submittedName>
</protein>
<dbReference type="AlphaFoldDB" id="V9Z209"/>
<accession>V9Z209</accession>
<geneLocation type="plasmid" evidence="2">
    <name>pFRL4</name>
</geneLocation>
<evidence type="ECO:0000256" key="1">
    <source>
        <dbReference type="SAM" id="MobiDB-lite"/>
    </source>
</evidence>
<dbReference type="RefSeq" id="WP_024126812.1">
    <property type="nucleotide sequence ID" value="NC_023284.1"/>
</dbReference>
<sequence>MTEIPAPTGECFCGCGSAARPGNYFRQGHDKKAEGDLNALFHGDRVVQRLVDRGYGPGGENLHRAAIDAGVREACGVVEGCPASGRPGSAELRRHRATHTRSVGS</sequence>
<name>V9Z209_9ACTN</name>
<evidence type="ECO:0000313" key="2">
    <source>
        <dbReference type="EMBL" id="AHE39575.1"/>
    </source>
</evidence>
<proteinExistence type="predicted"/>